<feature type="region of interest" description="Disordered" evidence="1">
    <location>
        <begin position="1"/>
        <end position="27"/>
    </location>
</feature>
<comment type="caution">
    <text evidence="2">The sequence shown here is derived from an EMBL/GenBank/DDBJ whole genome shotgun (WGS) entry which is preliminary data.</text>
</comment>
<dbReference type="EMBL" id="NBNE01002628">
    <property type="protein sequence ID" value="OWZ09891.1"/>
    <property type="molecule type" value="Genomic_DNA"/>
</dbReference>
<sequence>LDSAMRGSLRNSALGPPSQIPSGPASRVPRSGLLRLRALAPAHLSWSRALIRHMQSNTWNLDMCHSIHDQNLQ</sequence>
<dbReference type="Proteomes" id="UP000198211">
    <property type="component" value="Unassembled WGS sequence"/>
</dbReference>
<reference evidence="3" key="1">
    <citation type="submission" date="2017-03" db="EMBL/GenBank/DDBJ databases">
        <title>Phytopthora megakarya and P. palmivora, two closely related causual agents of cacao black pod achieved similar genome size and gene model numbers by different mechanisms.</title>
        <authorList>
            <person name="Ali S."/>
            <person name="Shao J."/>
            <person name="Larry D.J."/>
            <person name="Kronmiller B."/>
            <person name="Shen D."/>
            <person name="Strem M.D."/>
            <person name="Melnick R.L."/>
            <person name="Guiltinan M.J."/>
            <person name="Tyler B.M."/>
            <person name="Meinhardt L.W."/>
            <person name="Bailey B.A."/>
        </authorList>
    </citation>
    <scope>NUCLEOTIDE SEQUENCE [LARGE SCALE GENOMIC DNA]</scope>
    <source>
        <strain evidence="3">zdho120</strain>
    </source>
</reference>
<organism evidence="2 3">
    <name type="scientific">Phytophthora megakarya</name>
    <dbReference type="NCBI Taxonomy" id="4795"/>
    <lineage>
        <taxon>Eukaryota</taxon>
        <taxon>Sar</taxon>
        <taxon>Stramenopiles</taxon>
        <taxon>Oomycota</taxon>
        <taxon>Peronosporomycetes</taxon>
        <taxon>Peronosporales</taxon>
        <taxon>Peronosporaceae</taxon>
        <taxon>Phytophthora</taxon>
    </lineage>
</organism>
<dbReference type="OrthoDB" id="115973at2759"/>
<evidence type="ECO:0000313" key="3">
    <source>
        <dbReference type="Proteomes" id="UP000198211"/>
    </source>
</evidence>
<gene>
    <name evidence="2" type="ORF">PHMEG_00017335</name>
</gene>
<proteinExistence type="predicted"/>
<accession>A0A225VWI0</accession>
<feature type="non-terminal residue" evidence="2">
    <location>
        <position position="1"/>
    </location>
</feature>
<dbReference type="AlphaFoldDB" id="A0A225VWI0"/>
<name>A0A225VWI0_9STRA</name>
<evidence type="ECO:0000313" key="2">
    <source>
        <dbReference type="EMBL" id="OWZ09891.1"/>
    </source>
</evidence>
<evidence type="ECO:0000256" key="1">
    <source>
        <dbReference type="SAM" id="MobiDB-lite"/>
    </source>
</evidence>
<keyword evidence="3" id="KW-1185">Reference proteome</keyword>
<protein>
    <submittedName>
        <fullName evidence="2">Multidrug/Oligosaccharidyl-lipid/Polysaccharide (MOP) Flippase transporter</fullName>
    </submittedName>
</protein>